<dbReference type="Proteomes" id="UP001163321">
    <property type="component" value="Chromosome 8"/>
</dbReference>
<evidence type="ECO:0000313" key="2">
    <source>
        <dbReference type="Proteomes" id="UP001163321"/>
    </source>
</evidence>
<comment type="caution">
    <text evidence="1">The sequence shown here is derived from an EMBL/GenBank/DDBJ whole genome shotgun (WGS) entry which is preliminary data.</text>
</comment>
<protein>
    <submittedName>
        <fullName evidence="1">Uncharacterized protein</fullName>
    </submittedName>
</protein>
<dbReference type="EMBL" id="CM047587">
    <property type="protein sequence ID" value="KAI9906622.1"/>
    <property type="molecule type" value="Genomic_DNA"/>
</dbReference>
<keyword evidence="2" id="KW-1185">Reference proteome</keyword>
<accession>A0ACC0VJI0</accession>
<organism evidence="1 2">
    <name type="scientific">Peronosclerospora sorghi</name>
    <dbReference type="NCBI Taxonomy" id="230839"/>
    <lineage>
        <taxon>Eukaryota</taxon>
        <taxon>Sar</taxon>
        <taxon>Stramenopiles</taxon>
        <taxon>Oomycota</taxon>
        <taxon>Peronosporomycetes</taxon>
        <taxon>Peronosporales</taxon>
        <taxon>Peronosporaceae</taxon>
        <taxon>Peronosclerospora</taxon>
    </lineage>
</organism>
<gene>
    <name evidence="1" type="ORF">PsorP6_004459</name>
</gene>
<name>A0ACC0VJI0_9STRA</name>
<reference evidence="1 2" key="1">
    <citation type="journal article" date="2022" name="bioRxiv">
        <title>The genome of the oomycete Peronosclerospora sorghi, a cosmopolitan pathogen of maize and sorghum, is inflated with dispersed pseudogenes.</title>
        <authorList>
            <person name="Fletcher K."/>
            <person name="Martin F."/>
            <person name="Isakeit T."/>
            <person name="Cavanaugh K."/>
            <person name="Magill C."/>
            <person name="Michelmore R."/>
        </authorList>
    </citation>
    <scope>NUCLEOTIDE SEQUENCE [LARGE SCALE GENOMIC DNA]</scope>
    <source>
        <strain evidence="1">P6</strain>
    </source>
</reference>
<proteinExistence type="predicted"/>
<evidence type="ECO:0000313" key="1">
    <source>
        <dbReference type="EMBL" id="KAI9906622.1"/>
    </source>
</evidence>
<sequence length="214" mass="23583">MNITNNKSKDKVAMQFNKRPGGSQAARTKKQQKRKAQMVVEIVRPWTTPQFEELSKEERDIVLDRLQKEVADVPSTRNYAVRGINQVARAVVKGELRVVVFANNPETLVFGHLPLLCRLHHVPICVLHLSSKTFGKIFMLKSMTAIGIKVPCSGDGEDSSSSVGQKSSNDATATAAFSAATSTTPIPMQLTRLEYKKLVSIVEFLISKASKCVV</sequence>